<dbReference type="InterPro" id="IPR017466">
    <property type="entry name" value="XrtA-assoc_ATPase-like"/>
</dbReference>
<dbReference type="NCBIfam" id="TIGR03015">
    <property type="entry name" value="pepcterm_ATPase"/>
    <property type="match status" value="1"/>
</dbReference>
<protein>
    <submittedName>
        <fullName evidence="3">XrtA/PEP-CTERM system-associated ATPase</fullName>
    </submittedName>
</protein>
<reference evidence="3 4" key="1">
    <citation type="submission" date="2024-08" db="EMBL/GenBank/DDBJ databases">
        <title>Whole-genome sequencing of halo(alkali)philic microorganisms from hypersaline lakes.</title>
        <authorList>
            <person name="Sorokin D.Y."/>
            <person name="Merkel A.Y."/>
            <person name="Messina E."/>
            <person name="Yakimov M."/>
        </authorList>
    </citation>
    <scope>NUCLEOTIDE SEQUENCE [LARGE SCALE GENOMIC DNA]</scope>
    <source>
        <strain evidence="3 4">Cl-TMA</strain>
    </source>
</reference>
<accession>A0ABV4TUQ2</accession>
<evidence type="ECO:0000313" key="4">
    <source>
        <dbReference type="Proteomes" id="UP001575181"/>
    </source>
</evidence>
<dbReference type="Proteomes" id="UP001575181">
    <property type="component" value="Unassembled WGS sequence"/>
</dbReference>
<dbReference type="InterPro" id="IPR049945">
    <property type="entry name" value="AAA_22"/>
</dbReference>
<keyword evidence="1" id="KW-0175">Coiled coil</keyword>
<name>A0ABV4TUQ2_9GAMM</name>
<dbReference type="InterPro" id="IPR003593">
    <property type="entry name" value="AAA+_ATPase"/>
</dbReference>
<feature type="domain" description="AAA+ ATPase" evidence="2">
    <location>
        <begin position="42"/>
        <end position="213"/>
    </location>
</feature>
<dbReference type="Pfam" id="PF13401">
    <property type="entry name" value="AAA_22"/>
    <property type="match status" value="1"/>
</dbReference>
<dbReference type="InterPro" id="IPR027417">
    <property type="entry name" value="P-loop_NTPase"/>
</dbReference>
<sequence length="320" mass="36247">MYESFYNLEAKPFQLSPDPRFFFGSRGHRRALAYLRYGLGQGDGFVVVTGGVGTGKSTLVQMLLAELKRQRNVVAAQLVMTQLDPDDLLRMVAGALGLENEGLSKAALLRKFESYLRKQRREGKRVLLLLDEAQNLPARSLESLRMLSNFLDGEQPLIQSFLLGQAEFRDTLSSPRLEQMRQRVIASCHLTSFEEEETRSYIEHRLRNVGWKDDPDISEEAFQAIHQYTRGVPRSINTFCDRLLLFGYLEGLHQLDVETVESVAQELNVELESEEGEDGEAGSTDGQSRMARLERRIELLEEALSATRDGLNQALAERYG</sequence>
<evidence type="ECO:0000256" key="1">
    <source>
        <dbReference type="SAM" id="Coils"/>
    </source>
</evidence>
<dbReference type="RefSeq" id="WP_373655734.1">
    <property type="nucleotide sequence ID" value="NZ_JBGUAW010000005.1"/>
</dbReference>
<evidence type="ECO:0000313" key="3">
    <source>
        <dbReference type="EMBL" id="MFA9460953.1"/>
    </source>
</evidence>
<dbReference type="PANTHER" id="PTHR35894:SF1">
    <property type="entry name" value="PHOSPHORIBULOKINASE _ URIDINE KINASE FAMILY"/>
    <property type="match status" value="1"/>
</dbReference>
<proteinExistence type="predicted"/>
<dbReference type="EMBL" id="JBGUAW010000005">
    <property type="protein sequence ID" value="MFA9460953.1"/>
    <property type="molecule type" value="Genomic_DNA"/>
</dbReference>
<keyword evidence="4" id="KW-1185">Reference proteome</keyword>
<comment type="caution">
    <text evidence="3">The sequence shown here is derived from an EMBL/GenBank/DDBJ whole genome shotgun (WGS) entry which is preliminary data.</text>
</comment>
<organism evidence="3 4">
    <name type="scientific">Thiohalorhabdus methylotrophus</name>
    <dbReference type="NCBI Taxonomy" id="3242694"/>
    <lineage>
        <taxon>Bacteria</taxon>
        <taxon>Pseudomonadati</taxon>
        <taxon>Pseudomonadota</taxon>
        <taxon>Gammaproteobacteria</taxon>
        <taxon>Thiohalorhabdales</taxon>
        <taxon>Thiohalorhabdaceae</taxon>
        <taxon>Thiohalorhabdus</taxon>
    </lineage>
</organism>
<dbReference type="InterPro" id="IPR052026">
    <property type="entry name" value="ExeA_AAA_ATPase_DNA-bind"/>
</dbReference>
<dbReference type="PANTHER" id="PTHR35894">
    <property type="entry name" value="GENERAL SECRETION PATHWAY PROTEIN A-RELATED"/>
    <property type="match status" value="1"/>
</dbReference>
<dbReference type="Gene3D" id="3.40.50.300">
    <property type="entry name" value="P-loop containing nucleotide triphosphate hydrolases"/>
    <property type="match status" value="1"/>
</dbReference>
<feature type="coiled-coil region" evidence="1">
    <location>
        <begin position="257"/>
        <end position="317"/>
    </location>
</feature>
<dbReference type="SMART" id="SM00382">
    <property type="entry name" value="AAA"/>
    <property type="match status" value="1"/>
</dbReference>
<dbReference type="SUPFAM" id="SSF52540">
    <property type="entry name" value="P-loop containing nucleoside triphosphate hydrolases"/>
    <property type="match status" value="1"/>
</dbReference>
<gene>
    <name evidence="3" type="ORF">ACERLL_08960</name>
</gene>
<evidence type="ECO:0000259" key="2">
    <source>
        <dbReference type="SMART" id="SM00382"/>
    </source>
</evidence>